<keyword evidence="4 7" id="KW-1133">Transmembrane helix</keyword>
<dbReference type="GO" id="GO:0005044">
    <property type="term" value="F:scavenger receptor activity"/>
    <property type="evidence" value="ECO:0007669"/>
    <property type="project" value="TreeGrafter"/>
</dbReference>
<proteinExistence type="inferred from homology"/>
<evidence type="ECO:0000313" key="8">
    <source>
        <dbReference type="Proteomes" id="UP000095283"/>
    </source>
</evidence>
<dbReference type="GO" id="GO:0005737">
    <property type="term" value="C:cytoplasm"/>
    <property type="evidence" value="ECO:0007669"/>
    <property type="project" value="TreeGrafter"/>
</dbReference>
<evidence type="ECO:0000256" key="7">
    <source>
        <dbReference type="SAM" id="Phobius"/>
    </source>
</evidence>
<evidence type="ECO:0000256" key="1">
    <source>
        <dbReference type="ARBA" id="ARBA00004370"/>
    </source>
</evidence>
<name>A0A1I7X9E8_HETBA</name>
<keyword evidence="8" id="KW-1185">Reference proteome</keyword>
<evidence type="ECO:0000256" key="5">
    <source>
        <dbReference type="ARBA" id="ARBA00023136"/>
    </source>
</evidence>
<dbReference type="GO" id="GO:0016020">
    <property type="term" value="C:membrane"/>
    <property type="evidence" value="ECO:0007669"/>
    <property type="project" value="UniProtKB-SubCell"/>
</dbReference>
<keyword evidence="3 7" id="KW-0812">Transmembrane</keyword>
<feature type="transmembrane region" description="Helical" evidence="7">
    <location>
        <begin position="12"/>
        <end position="34"/>
    </location>
</feature>
<dbReference type="AlphaFoldDB" id="A0A1I7X9E8"/>
<evidence type="ECO:0000313" key="9">
    <source>
        <dbReference type="WBParaSite" id="Hba_14055"/>
    </source>
</evidence>
<evidence type="ECO:0000256" key="4">
    <source>
        <dbReference type="ARBA" id="ARBA00022989"/>
    </source>
</evidence>
<organism evidence="8 9">
    <name type="scientific">Heterorhabditis bacteriophora</name>
    <name type="common">Entomopathogenic nematode worm</name>
    <dbReference type="NCBI Taxonomy" id="37862"/>
    <lineage>
        <taxon>Eukaryota</taxon>
        <taxon>Metazoa</taxon>
        <taxon>Ecdysozoa</taxon>
        <taxon>Nematoda</taxon>
        <taxon>Chromadorea</taxon>
        <taxon>Rhabditida</taxon>
        <taxon>Rhabditina</taxon>
        <taxon>Rhabditomorpha</taxon>
        <taxon>Strongyloidea</taxon>
        <taxon>Heterorhabditidae</taxon>
        <taxon>Heterorhabditis</taxon>
    </lineage>
</organism>
<dbReference type="Proteomes" id="UP000095283">
    <property type="component" value="Unplaced"/>
</dbReference>
<evidence type="ECO:0000256" key="6">
    <source>
        <dbReference type="ARBA" id="ARBA00023180"/>
    </source>
</evidence>
<dbReference type="InterPro" id="IPR002159">
    <property type="entry name" value="CD36_fam"/>
</dbReference>
<dbReference type="PANTHER" id="PTHR11923:SF55">
    <property type="entry name" value="SCAVENGER RECEPTOR (CD36 FAMILY) RELATED"/>
    <property type="match status" value="1"/>
</dbReference>
<sequence length="294" mass="34181">MVRLRLWEWCTLIFSLVCLLISIFNWSIVPSIYFNQVKKHLEFRQNKDYSYGYSTFMLSQPPINNVMRFFFFNVTNPDEMIYEGAKPMLKETGGYAVITHSVREILFDGYNDPLLSISHSQLIYVLSGILNGGDNIIPIPIPPMLKMGFFQGYNNTRDEEYLVNTGKNDINRLGEIKSWANRTSLPENWWSTKSARSINGSVVDCDLYLDSGSFCKMNLQKTDKLPFFQSFMCRSFTKTFLEETVVHSIPSYSYAVPYEDYDTTADHNIGFRYENVEKVNYYPNWPSCPELVIL</sequence>
<evidence type="ECO:0000256" key="3">
    <source>
        <dbReference type="ARBA" id="ARBA00022692"/>
    </source>
</evidence>
<evidence type="ECO:0000256" key="2">
    <source>
        <dbReference type="ARBA" id="ARBA00010532"/>
    </source>
</evidence>
<dbReference type="WBParaSite" id="Hba_14055">
    <property type="protein sequence ID" value="Hba_14055"/>
    <property type="gene ID" value="Hba_14055"/>
</dbReference>
<comment type="similarity">
    <text evidence="2">Belongs to the CD36 family.</text>
</comment>
<accession>A0A1I7X9E8</accession>
<keyword evidence="5 7" id="KW-0472">Membrane</keyword>
<protein>
    <submittedName>
        <fullName evidence="9">Lysosomal Pro-X carboxypeptidase</fullName>
    </submittedName>
</protein>
<comment type="subcellular location">
    <subcellularLocation>
        <location evidence="1">Membrane</location>
    </subcellularLocation>
</comment>
<reference evidence="9" key="1">
    <citation type="submission" date="2016-11" db="UniProtKB">
        <authorList>
            <consortium name="WormBaseParasite"/>
        </authorList>
    </citation>
    <scope>IDENTIFICATION</scope>
</reference>
<keyword evidence="6" id="KW-0325">Glycoprotein</keyword>
<dbReference type="Pfam" id="PF01130">
    <property type="entry name" value="CD36"/>
    <property type="match status" value="2"/>
</dbReference>
<dbReference type="PANTHER" id="PTHR11923">
    <property type="entry name" value="SCAVENGER RECEPTOR CLASS B TYPE-1 SR-B1"/>
    <property type="match status" value="1"/>
</dbReference>